<comment type="caution">
    <text evidence="1">The sequence shown here is derived from an EMBL/GenBank/DDBJ whole genome shotgun (WGS) entry which is preliminary data.</text>
</comment>
<dbReference type="AlphaFoldDB" id="A0A660SLV5"/>
<feature type="non-terminal residue" evidence="1">
    <location>
        <position position="1"/>
    </location>
</feature>
<reference evidence="1 2" key="1">
    <citation type="submission" date="2018-06" db="EMBL/GenBank/DDBJ databases">
        <title>Extensive metabolic versatility and redundancy in microbially diverse, dynamic hydrothermal sediments.</title>
        <authorList>
            <person name="Dombrowski N."/>
            <person name="Teske A."/>
            <person name="Baker B.J."/>
        </authorList>
    </citation>
    <scope>NUCLEOTIDE SEQUENCE [LARGE SCALE GENOMIC DNA]</scope>
    <source>
        <strain evidence="1">B36_G15</strain>
    </source>
</reference>
<proteinExistence type="predicted"/>
<name>A0A660SLV5_UNCW3</name>
<sequence>FSGEYRVRASRVTKEGVVVDTGIHFGSGHPFETKPKVAFDGHRYLGVWLQKTQQPYGLFGRFITTDCRPQGDVITIRELSFDYDLLFDIAFLDGRYLIVWGDPTFQGDEDILGQLVARDGSLIGSVIDIATGNEFQSDPQVIRSGNYFLVVWDQEGTIMARWLDRSGQLIGASFPLSSLTPYQRENPAITSGGGRLLGVWMEYRGGDYDIYGNLDHEISIAEGDSRSEVEIEPGIYDLLGRRVDKMARPGIYFILTGEKKSKVVLIR</sequence>
<protein>
    <submittedName>
        <fullName evidence="1">Uncharacterized protein</fullName>
    </submittedName>
</protein>
<organism evidence="1 2">
    <name type="scientific">candidate division WOR-3 bacterium</name>
    <dbReference type="NCBI Taxonomy" id="2052148"/>
    <lineage>
        <taxon>Bacteria</taxon>
        <taxon>Bacteria division WOR-3</taxon>
    </lineage>
</organism>
<dbReference type="Proteomes" id="UP000268469">
    <property type="component" value="Unassembled WGS sequence"/>
</dbReference>
<dbReference type="EMBL" id="QNBE01000020">
    <property type="protein sequence ID" value="RKX71001.1"/>
    <property type="molecule type" value="Genomic_DNA"/>
</dbReference>
<gene>
    <name evidence="1" type="ORF">DRP53_02965</name>
</gene>
<evidence type="ECO:0000313" key="1">
    <source>
        <dbReference type="EMBL" id="RKX71001.1"/>
    </source>
</evidence>
<evidence type="ECO:0000313" key="2">
    <source>
        <dbReference type="Proteomes" id="UP000268469"/>
    </source>
</evidence>
<accession>A0A660SLV5</accession>